<dbReference type="SUPFAM" id="SSF51735">
    <property type="entry name" value="NAD(P)-binding Rossmann-fold domains"/>
    <property type="match status" value="1"/>
</dbReference>
<dbReference type="PRINTS" id="PR00084">
    <property type="entry name" value="MTLDHDRGNASE"/>
</dbReference>
<evidence type="ECO:0000259" key="4">
    <source>
        <dbReference type="Pfam" id="PF08125"/>
    </source>
</evidence>
<dbReference type="PANTHER" id="PTHR43362">
    <property type="entry name" value="MANNITOL DEHYDROGENASE DSF1-RELATED"/>
    <property type="match status" value="1"/>
</dbReference>
<dbReference type="InterPro" id="IPR050988">
    <property type="entry name" value="Mannitol_DH/Oxidoreductase"/>
</dbReference>
<dbReference type="InterPro" id="IPR013131">
    <property type="entry name" value="Mannitol_DH_N"/>
</dbReference>
<protein>
    <submittedName>
        <fullName evidence="5">Fructuronate reductase</fullName>
    </submittedName>
</protein>
<dbReference type="EMBL" id="FZOY01000005">
    <property type="protein sequence ID" value="SNT02281.1"/>
    <property type="molecule type" value="Genomic_DNA"/>
</dbReference>
<dbReference type="InterPro" id="IPR013328">
    <property type="entry name" value="6PGD_dom2"/>
</dbReference>
<sequence length="479" mass="51598">MTVPFPLPYDPDTLKITAAHIGVGAFHRAHQQVYYDDLARLGAPSGVMGINLTPPDISGTLAAQNGRYAVLSEDATDSECRAIGTLRHLHDASKAALAPWDDITFVTLTITEKGYCHHSGTRDLDLQRVAADLAAPERPVTAIGYLAWMLERRRRSGGAPITLASCDNVPQNGRVLESVLEDYARRAFPELLPWMDSHVRFPVSMVDRIVPAMTPEARSRLETALGHADGIGVVAEPFRQWVIEDSFAADRPQLERAGVQVVPDVGPYVRMKYRLLNGLQSAYAELGRLCGCTSSHEASTQPDLAAWAAAFHASQASTLDCPAGEDLAAYGRTSLQRLQNPRIHHPLNQIASDASFKLPQRIAEPAETLIARGDAARAEPQAMVLAAWALNGGGTAPDAEGFRMSDPLADRMAADRARFDADAAGLAGAVLSLPVLPRTLAGSDRFRGLVERWIGRFGGAEPGARAALIGECARENMHA</sequence>
<dbReference type="Proteomes" id="UP000198426">
    <property type="component" value="Unassembled WGS sequence"/>
</dbReference>
<keyword evidence="2" id="KW-0520">NAD</keyword>
<evidence type="ECO:0000256" key="2">
    <source>
        <dbReference type="ARBA" id="ARBA00023027"/>
    </source>
</evidence>
<dbReference type="PANTHER" id="PTHR43362:SF1">
    <property type="entry name" value="MANNITOL DEHYDROGENASE 2-RELATED"/>
    <property type="match status" value="1"/>
</dbReference>
<dbReference type="Pfam" id="PF01232">
    <property type="entry name" value="Mannitol_dh"/>
    <property type="match status" value="1"/>
</dbReference>
<feature type="domain" description="Mannitol dehydrogenase N-terminal" evidence="3">
    <location>
        <begin position="18"/>
        <end position="255"/>
    </location>
</feature>
<dbReference type="GO" id="GO:0019594">
    <property type="term" value="P:mannitol metabolic process"/>
    <property type="evidence" value="ECO:0007669"/>
    <property type="project" value="InterPro"/>
</dbReference>
<dbReference type="Gene3D" id="3.40.50.720">
    <property type="entry name" value="NAD(P)-binding Rossmann-like Domain"/>
    <property type="match status" value="1"/>
</dbReference>
<dbReference type="InterPro" id="IPR013118">
    <property type="entry name" value="Mannitol_DH_C"/>
</dbReference>
<organism evidence="5 6">
    <name type="scientific">Tropicimonas sediminicola</name>
    <dbReference type="NCBI Taxonomy" id="1031541"/>
    <lineage>
        <taxon>Bacteria</taxon>
        <taxon>Pseudomonadati</taxon>
        <taxon>Pseudomonadota</taxon>
        <taxon>Alphaproteobacteria</taxon>
        <taxon>Rhodobacterales</taxon>
        <taxon>Roseobacteraceae</taxon>
        <taxon>Tropicimonas</taxon>
    </lineage>
</organism>
<dbReference type="Pfam" id="PF08125">
    <property type="entry name" value="Mannitol_dh_C"/>
    <property type="match status" value="1"/>
</dbReference>
<evidence type="ECO:0000259" key="3">
    <source>
        <dbReference type="Pfam" id="PF01232"/>
    </source>
</evidence>
<name>A0A239J8R1_9RHOB</name>
<dbReference type="InterPro" id="IPR023027">
    <property type="entry name" value="Mannitol_DH_CS"/>
</dbReference>
<dbReference type="SUPFAM" id="SSF48179">
    <property type="entry name" value="6-phosphogluconate dehydrogenase C-terminal domain-like"/>
    <property type="match status" value="1"/>
</dbReference>
<keyword evidence="1" id="KW-0560">Oxidoreductase</keyword>
<reference evidence="5 6" key="1">
    <citation type="submission" date="2017-06" db="EMBL/GenBank/DDBJ databases">
        <authorList>
            <person name="Kim H.J."/>
            <person name="Triplett B.A."/>
        </authorList>
    </citation>
    <scope>NUCLEOTIDE SEQUENCE [LARGE SCALE GENOMIC DNA]</scope>
    <source>
        <strain evidence="5 6">DSM 29339</strain>
    </source>
</reference>
<dbReference type="Gene3D" id="1.10.1040.10">
    <property type="entry name" value="N-(1-d-carboxylethyl)-l-norvaline Dehydrogenase, domain 2"/>
    <property type="match status" value="1"/>
</dbReference>
<dbReference type="AlphaFoldDB" id="A0A239J8R1"/>
<dbReference type="PROSITE" id="PS00974">
    <property type="entry name" value="MANNITOL_DHGENASE"/>
    <property type="match status" value="1"/>
</dbReference>
<dbReference type="OrthoDB" id="271711at2"/>
<evidence type="ECO:0000313" key="5">
    <source>
        <dbReference type="EMBL" id="SNT02281.1"/>
    </source>
</evidence>
<dbReference type="InterPro" id="IPR008927">
    <property type="entry name" value="6-PGluconate_DH-like_C_sf"/>
</dbReference>
<accession>A0A239J8R1</accession>
<evidence type="ECO:0000256" key="1">
    <source>
        <dbReference type="ARBA" id="ARBA00023002"/>
    </source>
</evidence>
<dbReference type="InterPro" id="IPR036291">
    <property type="entry name" value="NAD(P)-bd_dom_sf"/>
</dbReference>
<dbReference type="InterPro" id="IPR000669">
    <property type="entry name" value="Mannitol_DH"/>
</dbReference>
<evidence type="ECO:0000313" key="6">
    <source>
        <dbReference type="Proteomes" id="UP000198426"/>
    </source>
</evidence>
<dbReference type="GO" id="GO:0016616">
    <property type="term" value="F:oxidoreductase activity, acting on the CH-OH group of donors, NAD or NADP as acceptor"/>
    <property type="evidence" value="ECO:0007669"/>
    <property type="project" value="TreeGrafter"/>
</dbReference>
<keyword evidence="6" id="KW-1185">Reference proteome</keyword>
<feature type="domain" description="Mannitol dehydrogenase C-terminal" evidence="4">
    <location>
        <begin position="264"/>
        <end position="416"/>
    </location>
</feature>
<dbReference type="RefSeq" id="WP_089233738.1">
    <property type="nucleotide sequence ID" value="NZ_FZOY01000005.1"/>
</dbReference>
<proteinExistence type="predicted"/>
<gene>
    <name evidence="5" type="ORF">SAMN05421757_105161</name>
</gene>